<keyword evidence="1" id="KW-0238">DNA-binding</keyword>
<accession>A0A938XNW7</accession>
<dbReference type="RefSeq" id="WP_204701107.1">
    <property type="nucleotide sequence ID" value="NZ_JAFBDQ010000005.1"/>
</dbReference>
<gene>
    <name evidence="3" type="ORF">JOC47_001161</name>
</gene>
<organism evidence="3 4">
    <name type="scientific">Halanaerobacter jeridensis</name>
    <dbReference type="NCBI Taxonomy" id="706427"/>
    <lineage>
        <taxon>Bacteria</taxon>
        <taxon>Bacillati</taxon>
        <taxon>Bacillota</taxon>
        <taxon>Clostridia</taxon>
        <taxon>Halanaerobiales</taxon>
        <taxon>Halobacteroidaceae</taxon>
        <taxon>Halanaerobacter</taxon>
    </lineage>
</organism>
<dbReference type="Proteomes" id="UP000774000">
    <property type="component" value="Unassembled WGS sequence"/>
</dbReference>
<comment type="caution">
    <text evidence="3">The sequence shown here is derived from an EMBL/GenBank/DDBJ whole genome shotgun (WGS) entry which is preliminary data.</text>
</comment>
<dbReference type="Gene3D" id="1.10.10.60">
    <property type="entry name" value="Homeodomain-like"/>
    <property type="match status" value="1"/>
</dbReference>
<evidence type="ECO:0000259" key="2">
    <source>
        <dbReference type="Pfam" id="PF00440"/>
    </source>
</evidence>
<name>A0A938XNW7_9FIRM</name>
<dbReference type="EMBL" id="JAFBDQ010000005">
    <property type="protein sequence ID" value="MBM7556318.1"/>
    <property type="molecule type" value="Genomic_DNA"/>
</dbReference>
<evidence type="ECO:0000256" key="1">
    <source>
        <dbReference type="ARBA" id="ARBA00023125"/>
    </source>
</evidence>
<evidence type="ECO:0000313" key="3">
    <source>
        <dbReference type="EMBL" id="MBM7556318.1"/>
    </source>
</evidence>
<dbReference type="Pfam" id="PF00440">
    <property type="entry name" value="TetR_N"/>
    <property type="match status" value="1"/>
</dbReference>
<protein>
    <submittedName>
        <fullName evidence="3">AcrR family transcriptional regulator</fullName>
    </submittedName>
</protein>
<keyword evidence="4" id="KW-1185">Reference proteome</keyword>
<dbReference type="SUPFAM" id="SSF46689">
    <property type="entry name" value="Homeodomain-like"/>
    <property type="match status" value="1"/>
</dbReference>
<dbReference type="GO" id="GO:0003677">
    <property type="term" value="F:DNA binding"/>
    <property type="evidence" value="ECO:0007669"/>
    <property type="project" value="UniProtKB-KW"/>
</dbReference>
<dbReference type="AlphaFoldDB" id="A0A938XNW7"/>
<dbReference type="InterPro" id="IPR001647">
    <property type="entry name" value="HTH_TetR"/>
</dbReference>
<evidence type="ECO:0000313" key="4">
    <source>
        <dbReference type="Proteomes" id="UP000774000"/>
    </source>
</evidence>
<feature type="domain" description="HTH tetR-type" evidence="2">
    <location>
        <begin position="18"/>
        <end position="43"/>
    </location>
</feature>
<reference evidence="3" key="1">
    <citation type="submission" date="2021-01" db="EMBL/GenBank/DDBJ databases">
        <title>Genomic Encyclopedia of Type Strains, Phase IV (KMG-IV): sequencing the most valuable type-strain genomes for metagenomic binning, comparative biology and taxonomic classification.</title>
        <authorList>
            <person name="Goeker M."/>
        </authorList>
    </citation>
    <scope>NUCLEOTIDE SEQUENCE</scope>
    <source>
        <strain evidence="3">DSM 23230</strain>
    </source>
</reference>
<sequence length="43" mass="4886">MGVESRKEKAKEINRTEIVDAAEKLFFAYGYEDTTMSEVAQEA</sequence>
<proteinExistence type="predicted"/>
<dbReference type="InterPro" id="IPR009057">
    <property type="entry name" value="Homeodomain-like_sf"/>
</dbReference>